<dbReference type="AlphaFoldDB" id="A0A1F8FA52"/>
<name>A0A1F8FA52_9BACT</name>
<evidence type="ECO:0000313" key="2">
    <source>
        <dbReference type="Proteomes" id="UP000178908"/>
    </source>
</evidence>
<comment type="caution">
    <text evidence="1">The sequence shown here is derived from an EMBL/GenBank/DDBJ whole genome shotgun (WGS) entry which is preliminary data.</text>
</comment>
<protein>
    <submittedName>
        <fullName evidence="1">Uncharacterized protein</fullName>
    </submittedName>
</protein>
<reference evidence="1 2" key="1">
    <citation type="journal article" date="2016" name="Nat. Commun.">
        <title>Thousands of microbial genomes shed light on interconnected biogeochemical processes in an aquifer system.</title>
        <authorList>
            <person name="Anantharaman K."/>
            <person name="Brown C.T."/>
            <person name="Hug L.A."/>
            <person name="Sharon I."/>
            <person name="Castelle C.J."/>
            <person name="Probst A.J."/>
            <person name="Thomas B.C."/>
            <person name="Singh A."/>
            <person name="Wilkins M.J."/>
            <person name="Karaoz U."/>
            <person name="Brodie E.L."/>
            <person name="Williams K.H."/>
            <person name="Hubbard S.S."/>
            <person name="Banfield J.F."/>
        </authorList>
    </citation>
    <scope>NUCLEOTIDE SEQUENCE [LARGE SCALE GENOMIC DNA]</scope>
</reference>
<dbReference type="Proteomes" id="UP000178908">
    <property type="component" value="Unassembled WGS sequence"/>
</dbReference>
<evidence type="ECO:0000313" key="1">
    <source>
        <dbReference type="EMBL" id="OGN10025.1"/>
    </source>
</evidence>
<sequence>MISKYQKIIAYPQNLSSPVMTLRIFEKIDKISYNLTDETLHRYGADTTQHYSNNDEAKLIPFEFKIKLSGVPRRQGAVIA</sequence>
<accession>A0A1F8FA52</accession>
<gene>
    <name evidence="1" type="ORF">A3C61_02630</name>
</gene>
<dbReference type="EMBL" id="MGJO01000005">
    <property type="protein sequence ID" value="OGN10025.1"/>
    <property type="molecule type" value="Genomic_DNA"/>
</dbReference>
<organism evidence="1 2">
    <name type="scientific">Candidatus Yanofskybacteria bacterium RIFCSPHIGHO2_02_FULL_39_10</name>
    <dbReference type="NCBI Taxonomy" id="1802674"/>
    <lineage>
        <taxon>Bacteria</taxon>
        <taxon>Candidatus Yanofskyibacteriota</taxon>
    </lineage>
</organism>
<proteinExistence type="predicted"/>